<dbReference type="Pfam" id="PF18907">
    <property type="entry name" value="DUF5662"/>
    <property type="match status" value="1"/>
</dbReference>
<proteinExistence type="predicted"/>
<gene>
    <name evidence="1" type="ORF">Maut_02141</name>
    <name evidence="2" type="ORF">MTAT_19140</name>
</gene>
<name>A0AAC9MVF2_NEOTH</name>
<dbReference type="EMBL" id="VCDX01000006">
    <property type="protein sequence ID" value="TYL12672.1"/>
    <property type="molecule type" value="Genomic_DNA"/>
</dbReference>
<organism evidence="1 3">
    <name type="scientific">Neomoorella thermoacetica</name>
    <name type="common">Clostridium thermoaceticum</name>
    <dbReference type="NCBI Taxonomy" id="1525"/>
    <lineage>
        <taxon>Bacteria</taxon>
        <taxon>Bacillati</taxon>
        <taxon>Bacillota</taxon>
        <taxon>Clostridia</taxon>
        <taxon>Neomoorellales</taxon>
        <taxon>Neomoorellaceae</taxon>
        <taxon>Neomoorella</taxon>
    </lineage>
</organism>
<dbReference type="Proteomes" id="UP000322283">
    <property type="component" value="Unassembled WGS sequence"/>
</dbReference>
<reference evidence="1 3" key="1">
    <citation type="submission" date="2016-08" db="EMBL/GenBank/DDBJ databases">
        <title>Moorella thermoacetica DSM 103132.</title>
        <authorList>
            <person name="Jendresen C.B."/>
            <person name="Redl S.M."/>
            <person name="Jensen T.O."/>
            <person name="Nielsen A.T."/>
        </authorList>
    </citation>
    <scope>NUCLEOTIDE SEQUENCE [LARGE SCALE GENOMIC DNA]</scope>
    <source>
        <strain evidence="1 3">DSM 103132</strain>
    </source>
</reference>
<evidence type="ECO:0000313" key="3">
    <source>
        <dbReference type="Proteomes" id="UP000094598"/>
    </source>
</evidence>
<evidence type="ECO:0008006" key="5">
    <source>
        <dbReference type="Google" id="ProtNLM"/>
    </source>
</evidence>
<dbReference type="AlphaFoldDB" id="A0AAC9MVF2"/>
<evidence type="ECO:0000313" key="1">
    <source>
        <dbReference type="EMBL" id="AOQ24571.1"/>
    </source>
</evidence>
<evidence type="ECO:0000313" key="2">
    <source>
        <dbReference type="EMBL" id="TYL12672.1"/>
    </source>
</evidence>
<keyword evidence="4" id="KW-1185">Reference proteome</keyword>
<accession>A0AAC9MVF2</accession>
<dbReference type="EMBL" id="CP017019">
    <property type="protein sequence ID" value="AOQ24571.1"/>
    <property type="molecule type" value="Genomic_DNA"/>
</dbReference>
<dbReference type="Proteomes" id="UP000094598">
    <property type="component" value="Chromosome"/>
</dbReference>
<reference evidence="2 4" key="2">
    <citation type="submission" date="2019-05" db="EMBL/GenBank/DDBJ databases">
        <title>Genome sequence of Moorella thermoacetica ATCC 33924.</title>
        <authorList>
            <person name="Poehlein A."/>
            <person name="Bengelsdorf F.R."/>
            <person name="Duerre P."/>
            <person name="Daniel R."/>
        </authorList>
    </citation>
    <scope>NUCLEOTIDE SEQUENCE [LARGE SCALE GENOMIC DNA]</scope>
    <source>
        <strain evidence="2 4">ATCC 33924</strain>
    </source>
</reference>
<dbReference type="InterPro" id="IPR043721">
    <property type="entry name" value="DUF5662"/>
</dbReference>
<protein>
    <recommendedName>
        <fullName evidence="5">Catalase</fullName>
    </recommendedName>
</protein>
<dbReference type="RefSeq" id="WP_069590281.1">
    <property type="nucleotide sequence ID" value="NZ_CP017019.1"/>
</dbReference>
<evidence type="ECO:0000313" key="4">
    <source>
        <dbReference type="Proteomes" id="UP000322283"/>
    </source>
</evidence>
<sequence length="160" mass="19002">MMQIVKHFKYLSYILRHKWFVFLESCKLGIPWQGLKHDLSKFSPTEWFPYAETFYGNNASPRDSTGAYDPSQVGGAFDYAWLHHQHCNPHHWQWWVILGDAGSQKVLPIPDRYRKEMLADWRGAGRAQRKPNTREWYLKNKDKMVLHPATRTWIEEQLGV</sequence>